<proteinExistence type="predicted"/>
<dbReference type="RefSeq" id="WP_218164686.1">
    <property type="nucleotide sequence ID" value="NZ_FOYL01000013.1"/>
</dbReference>
<evidence type="ECO:0000313" key="2">
    <source>
        <dbReference type="EMBL" id="SFR28412.1"/>
    </source>
</evidence>
<dbReference type="InterPro" id="IPR009492">
    <property type="entry name" value="TniQ"/>
</dbReference>
<accession>A0A1I6FEW2</accession>
<gene>
    <name evidence="2" type="ORF">SAMN04488564_113260</name>
</gene>
<evidence type="ECO:0000259" key="1">
    <source>
        <dbReference type="Pfam" id="PF06527"/>
    </source>
</evidence>
<dbReference type="STRING" id="84724.SAMN04488564_113260"/>
<keyword evidence="3" id="KW-1185">Reference proteome</keyword>
<dbReference type="Proteomes" id="UP000198583">
    <property type="component" value="Unassembled WGS sequence"/>
</dbReference>
<dbReference type="AlphaFoldDB" id="A0A1I6FEW2"/>
<sequence>MTTRWNTAKSRKPWVHHLDADQLTAVSIATGVPADTLAALTLDRYAGTGLIADRPARAGSRPRWWRGLRGSRFCPRCLSDNGNRWMLSWRLAWSFACTRHHTLLLDACLTTSVGSLADHPHPRTRNTSTGRAVRQWAAVDEIGAA</sequence>
<dbReference type="Pfam" id="PF06527">
    <property type="entry name" value="TniQ"/>
    <property type="match status" value="1"/>
</dbReference>
<name>A0A1I6FEW2_9PSEU</name>
<feature type="domain" description="TniQ" evidence="1">
    <location>
        <begin position="18"/>
        <end position="104"/>
    </location>
</feature>
<organism evidence="2 3">
    <name type="scientific">Lentzea waywayandensis</name>
    <dbReference type="NCBI Taxonomy" id="84724"/>
    <lineage>
        <taxon>Bacteria</taxon>
        <taxon>Bacillati</taxon>
        <taxon>Actinomycetota</taxon>
        <taxon>Actinomycetes</taxon>
        <taxon>Pseudonocardiales</taxon>
        <taxon>Pseudonocardiaceae</taxon>
        <taxon>Lentzea</taxon>
    </lineage>
</organism>
<reference evidence="3" key="1">
    <citation type="submission" date="2016-10" db="EMBL/GenBank/DDBJ databases">
        <authorList>
            <person name="Varghese N."/>
            <person name="Submissions S."/>
        </authorList>
    </citation>
    <scope>NUCLEOTIDE SEQUENCE [LARGE SCALE GENOMIC DNA]</scope>
    <source>
        <strain evidence="3">DSM 44232</strain>
    </source>
</reference>
<protein>
    <submittedName>
        <fullName evidence="2">TniQ protein</fullName>
    </submittedName>
</protein>
<evidence type="ECO:0000313" key="3">
    <source>
        <dbReference type="Proteomes" id="UP000198583"/>
    </source>
</evidence>
<dbReference type="EMBL" id="FOYL01000013">
    <property type="protein sequence ID" value="SFR28412.1"/>
    <property type="molecule type" value="Genomic_DNA"/>
</dbReference>